<evidence type="ECO:0000259" key="1">
    <source>
        <dbReference type="Pfam" id="PF12973"/>
    </source>
</evidence>
<reference evidence="2 3" key="1">
    <citation type="submission" date="2018-09" db="EMBL/GenBank/DDBJ databases">
        <authorList>
            <person name="Wang F."/>
        </authorList>
    </citation>
    <scope>NUCLEOTIDE SEQUENCE [LARGE SCALE GENOMIC DNA]</scope>
    <source>
        <strain evidence="2 3">PLHSC7-2</strain>
    </source>
</reference>
<proteinExistence type="predicted"/>
<evidence type="ECO:0000313" key="3">
    <source>
        <dbReference type="Proteomes" id="UP000283255"/>
    </source>
</evidence>
<dbReference type="InterPro" id="IPR014710">
    <property type="entry name" value="RmlC-like_jellyroll"/>
</dbReference>
<sequence length="236" mass="25979">MIKHHPSNEILLLHTKGELPLSLSLAVSAHIELCPECQKIQQALTEQESDAAWTVPCKHSSGSNSVDAAVETLTADSSSFNEDLSDMLSSIMEQAPEEVLFEATAPTSTKVAGKNYNLPRAFRQFDQLKWSGIGAVSRARIVSEADDVRGSLLHIDQDASIPQHSHKGYELTLLLDGTFEDENGKYERGDFIWLEGDHQHSPYTKEGCLCYAVQNAPLHFVSGVSKVLNPLGKMLY</sequence>
<dbReference type="InterPro" id="IPR025979">
    <property type="entry name" value="ChrR-like_cupin_dom"/>
</dbReference>
<keyword evidence="3" id="KW-1185">Reference proteome</keyword>
<accession>A0A418YFI1</accession>
<organism evidence="2 3">
    <name type="scientific">Motilimonas pumila</name>
    <dbReference type="NCBI Taxonomy" id="2303987"/>
    <lineage>
        <taxon>Bacteria</taxon>
        <taxon>Pseudomonadati</taxon>
        <taxon>Pseudomonadota</taxon>
        <taxon>Gammaproteobacteria</taxon>
        <taxon>Alteromonadales</taxon>
        <taxon>Alteromonadales genera incertae sedis</taxon>
        <taxon>Motilimonas</taxon>
    </lineage>
</organism>
<protein>
    <submittedName>
        <fullName evidence="2">Transcriptional regulator</fullName>
    </submittedName>
</protein>
<dbReference type="Gene3D" id="2.60.120.10">
    <property type="entry name" value="Jelly Rolls"/>
    <property type="match status" value="1"/>
</dbReference>
<dbReference type="Pfam" id="PF12973">
    <property type="entry name" value="Cupin_7"/>
    <property type="match status" value="1"/>
</dbReference>
<dbReference type="CDD" id="cd20301">
    <property type="entry name" value="cupin_ChrR"/>
    <property type="match status" value="1"/>
</dbReference>
<dbReference type="OrthoDB" id="2988517at2"/>
<gene>
    <name evidence="2" type="ORF">D1Z90_08640</name>
</gene>
<comment type="caution">
    <text evidence="2">The sequence shown here is derived from an EMBL/GenBank/DDBJ whole genome shotgun (WGS) entry which is preliminary data.</text>
</comment>
<reference evidence="2 3" key="2">
    <citation type="submission" date="2019-01" db="EMBL/GenBank/DDBJ databases">
        <title>Motilimonas pumilus sp. nov., isolated from the gut of sea cucumber (Apostichopus japonicus).</title>
        <authorList>
            <person name="Wang F.-Q."/>
            <person name="Ren L.-H."/>
            <person name="Lin Y.-W."/>
            <person name="Sun G.-H."/>
            <person name="Du Z.-J."/>
            <person name="Zhao J.-X."/>
            <person name="Liu X.-J."/>
            <person name="Liu L.-J."/>
        </authorList>
    </citation>
    <scope>NUCLEOTIDE SEQUENCE [LARGE SCALE GENOMIC DNA]</scope>
    <source>
        <strain evidence="2 3">PLHSC7-2</strain>
    </source>
</reference>
<dbReference type="SUPFAM" id="SSF51182">
    <property type="entry name" value="RmlC-like cupins"/>
    <property type="match status" value="1"/>
</dbReference>
<evidence type="ECO:0000313" key="2">
    <source>
        <dbReference type="EMBL" id="RJG48130.1"/>
    </source>
</evidence>
<dbReference type="Proteomes" id="UP000283255">
    <property type="component" value="Unassembled WGS sequence"/>
</dbReference>
<dbReference type="NCBIfam" id="TIGR02451">
    <property type="entry name" value="anti_sig_ChrR"/>
    <property type="match status" value="1"/>
</dbReference>
<name>A0A418YFI1_9GAMM</name>
<feature type="domain" description="ChrR-like cupin" evidence="1">
    <location>
        <begin position="123"/>
        <end position="214"/>
    </location>
</feature>
<dbReference type="Gene3D" id="1.10.10.1320">
    <property type="entry name" value="Anti-sigma factor, zinc-finger domain"/>
    <property type="match status" value="1"/>
</dbReference>
<dbReference type="InterPro" id="IPR012807">
    <property type="entry name" value="Anti-sigma_ChrR"/>
</dbReference>
<dbReference type="AlphaFoldDB" id="A0A418YFI1"/>
<dbReference type="RefSeq" id="WP_119910356.1">
    <property type="nucleotide sequence ID" value="NZ_QZCH01000009.1"/>
</dbReference>
<dbReference type="EMBL" id="QZCH01000009">
    <property type="protein sequence ID" value="RJG48130.1"/>
    <property type="molecule type" value="Genomic_DNA"/>
</dbReference>
<dbReference type="InterPro" id="IPR041916">
    <property type="entry name" value="Anti_sigma_zinc_sf"/>
</dbReference>
<dbReference type="InterPro" id="IPR011051">
    <property type="entry name" value="RmlC_Cupin_sf"/>
</dbReference>